<evidence type="ECO:0000313" key="1">
    <source>
        <dbReference type="EMBL" id="KIZ05285.1"/>
    </source>
</evidence>
<organism evidence="1 2">
    <name type="scientific">Monoraphidium neglectum</name>
    <dbReference type="NCBI Taxonomy" id="145388"/>
    <lineage>
        <taxon>Eukaryota</taxon>
        <taxon>Viridiplantae</taxon>
        <taxon>Chlorophyta</taxon>
        <taxon>core chlorophytes</taxon>
        <taxon>Chlorophyceae</taxon>
        <taxon>CS clade</taxon>
        <taxon>Sphaeropleales</taxon>
        <taxon>Selenastraceae</taxon>
        <taxon>Monoraphidium</taxon>
    </lineage>
</organism>
<gene>
    <name evidence="1" type="ORF">MNEG_2674</name>
</gene>
<reference evidence="1 2" key="1">
    <citation type="journal article" date="2013" name="BMC Genomics">
        <title>Reconstruction of the lipid metabolism for the microalga Monoraphidium neglectum from its genome sequence reveals characteristics suitable for biofuel production.</title>
        <authorList>
            <person name="Bogen C."/>
            <person name="Al-Dilaimi A."/>
            <person name="Albersmeier A."/>
            <person name="Wichmann J."/>
            <person name="Grundmann M."/>
            <person name="Rupp O."/>
            <person name="Lauersen K.J."/>
            <person name="Blifernez-Klassen O."/>
            <person name="Kalinowski J."/>
            <person name="Goesmann A."/>
            <person name="Mussgnug J.H."/>
            <person name="Kruse O."/>
        </authorList>
    </citation>
    <scope>NUCLEOTIDE SEQUENCE [LARGE SCALE GENOMIC DNA]</scope>
    <source>
        <strain evidence="1 2">SAG 48.87</strain>
    </source>
</reference>
<dbReference type="RefSeq" id="XP_013904304.1">
    <property type="nucleotide sequence ID" value="XM_014048850.1"/>
</dbReference>
<dbReference type="EMBL" id="KK100530">
    <property type="protein sequence ID" value="KIZ05285.1"/>
    <property type="molecule type" value="Genomic_DNA"/>
</dbReference>
<sequence>MQDLQYATTLAELVYTRLPEGRHGEEVDALAASLGMERPLADVTLHSNAGQRYAVGHTPNTMYVAFMGTKSSADWGANLRWRHAALWDDKL</sequence>
<protein>
    <submittedName>
        <fullName evidence="1">Uncharacterized protein</fullName>
    </submittedName>
</protein>
<dbReference type="KEGG" id="mng:MNEG_2674"/>
<dbReference type="AlphaFoldDB" id="A0A0D2MRR0"/>
<proteinExistence type="predicted"/>
<evidence type="ECO:0000313" key="2">
    <source>
        <dbReference type="Proteomes" id="UP000054498"/>
    </source>
</evidence>
<keyword evidence="2" id="KW-1185">Reference proteome</keyword>
<name>A0A0D2MRR0_9CHLO</name>
<dbReference type="Proteomes" id="UP000054498">
    <property type="component" value="Unassembled WGS sequence"/>
</dbReference>
<accession>A0A0D2MRR0</accession>
<dbReference type="GeneID" id="25735552"/>